<dbReference type="EMBL" id="AGCA01000410">
    <property type="protein sequence ID" value="EGY28333.1"/>
    <property type="molecule type" value="Genomic_DNA"/>
</dbReference>
<proteinExistence type="predicted"/>
<organism evidence="1 2">
    <name type="scientific">Candidatus Regiella insecticola 5.15</name>
    <dbReference type="NCBI Taxonomy" id="1005043"/>
    <lineage>
        <taxon>Bacteria</taxon>
        <taxon>Pseudomonadati</taxon>
        <taxon>Pseudomonadota</taxon>
        <taxon>Gammaproteobacteria</taxon>
        <taxon>Enterobacterales</taxon>
        <taxon>Enterobacteriaceae</taxon>
        <taxon>aphid secondary symbionts</taxon>
        <taxon>Candidatus Regiella</taxon>
    </lineage>
</organism>
<evidence type="ECO:0000313" key="2">
    <source>
        <dbReference type="Proteomes" id="UP000004116"/>
    </source>
</evidence>
<accession>G2H103</accession>
<comment type="caution">
    <text evidence="1">The sequence shown here is derived from an EMBL/GenBank/DDBJ whole genome shotgun (WGS) entry which is preliminary data.</text>
</comment>
<dbReference type="AlphaFoldDB" id="G2H103"/>
<evidence type="ECO:0000313" key="1">
    <source>
        <dbReference type="EMBL" id="EGY28333.1"/>
    </source>
</evidence>
<name>G2H103_9ENTR</name>
<keyword evidence="2" id="KW-1185">Reference proteome</keyword>
<sequence>MCDSAYNDYQQLLVANTHFGLSVSQGEAELLRSIQNQGGIALKLSLEDTDGENNTYHEQHIANPKGAKTLKNYLDNTAEALGNYMINKIRDKDGENEGAINIKSMTLTFFFPRFVETKLDLAERYIHAVNIRAKTPPFLYLDPASSEANTIIQKAFSDITYELKVANGDVSQSKKFLQAVNRLLEKEGVSLKEMSETQRKTKISAVSDELLQVYYRISAKNIEKHQRLLIAQQPYQTEFIGRALCRQLDIDEFHWPIITAKPLRISYETGLENVGSFIRGDRLTSKTLLEIVYDQPLRKEVGLATNKNDVLTALASTLKQACQLPVDELALKEKIAELFDATYLVIATSANNGNLSDELNHPQETFIRNNDKYIEQAAKDYRRLEAEKIALSSNDILSLMNQVIRLREAGQPIDFETLLNNNQKILLNPRTEKFKDFLKVQRNSDDFSDLVPAWQQIALQLKDFALQVCRNAPLEICMAVNLVDDIVEGADAETLGMDGLFYAASVLSRFKNLSLQRLGALAQQGGNAWSLVQSIEAYKQAIKDKNYQAANQCLVGIFMSAHGLLASGAAIVESLHEHVTERMSRALTDEKMEENKPINANEDHVAERDDGLVEKPATTAHEMNGHDQYWTFNEQGQLFEKTIGRAVVSSLWNGDVIVKGGARAIALGDGTETVYMLGNTAHQAARTPEGNLELWPIHDMNLREGRWSKVFAANPEEVSFVRSSEASAAFPDNFSGLSTRSETSSLNTVTWYDNHMSTFDTITAEKKDAGGISSGTESIHIGVIEHKYVIEHHGSIEILDHHGTTNGKTTLIRNDGSSFTIDRELLKKPTYKPKIQAKIVGAKGMFVTVEISEAVNGLVNKKTVGGVLATTKTGGQELVVQLDEGVHYRGTVAKAERLALTPGETSVDQEPIHLDMQKISSEADPKRASPELWRIHPAYKESIAHDDFALELFYGAKAANEAYTKNLKWLQENTRVIGMIKDELPPEMRDVFNPYYLLSTSEENAILFAARNRVKLASTLLGKTTTRWGGDYHTHPILPLSSRC</sequence>
<protein>
    <submittedName>
        <fullName evidence="1">Uncharacterized protein</fullName>
    </submittedName>
</protein>
<dbReference type="Proteomes" id="UP000004116">
    <property type="component" value="Unassembled WGS sequence"/>
</dbReference>
<gene>
    <name evidence="1" type="ORF">Rin_00017380</name>
</gene>
<reference evidence="1 2" key="1">
    <citation type="journal article" date="2012" name="Genome Res.">
        <title>Genomic basis of endosymbiont-conferred protection against an insect parasitoid.</title>
        <authorList>
            <person name="Hansen A.K."/>
            <person name="Vorburger C."/>
            <person name="Moran N.A."/>
        </authorList>
    </citation>
    <scope>NUCLEOTIDE SEQUENCE [LARGE SCALE GENOMIC DNA]</scope>
    <source>
        <strain evidence="2">R5.15</strain>
    </source>
</reference>